<evidence type="ECO:0000256" key="1">
    <source>
        <dbReference type="SAM" id="SignalP"/>
    </source>
</evidence>
<dbReference type="RefSeq" id="WP_189037090.1">
    <property type="nucleotide sequence ID" value="NZ_BMMP01000007.1"/>
</dbReference>
<dbReference type="Gene3D" id="2.80.10.50">
    <property type="match status" value="1"/>
</dbReference>
<dbReference type="EMBL" id="BMMP01000007">
    <property type="protein sequence ID" value="GGO48562.1"/>
    <property type="molecule type" value="Genomic_DNA"/>
</dbReference>
<dbReference type="InterPro" id="IPR035992">
    <property type="entry name" value="Ricin_B-like_lectins"/>
</dbReference>
<dbReference type="PROSITE" id="PS50231">
    <property type="entry name" value="RICIN_B_LECTIN"/>
    <property type="match status" value="1"/>
</dbReference>
<evidence type="ECO:0008006" key="4">
    <source>
        <dbReference type="Google" id="ProtNLM"/>
    </source>
</evidence>
<accession>A0ABQ2M9P3</accession>
<evidence type="ECO:0000313" key="3">
    <source>
        <dbReference type="Proteomes" id="UP000631535"/>
    </source>
</evidence>
<name>A0ABQ2M9P3_9ACTN</name>
<gene>
    <name evidence="2" type="ORF">GCM10012287_23820</name>
</gene>
<protein>
    <recommendedName>
        <fullName evidence="4">Ricin B lectin domain-containing protein</fullName>
    </recommendedName>
</protein>
<proteinExistence type="predicted"/>
<dbReference type="CDD" id="cd00161">
    <property type="entry name" value="beta-trefoil_Ricin-like"/>
    <property type="match status" value="1"/>
</dbReference>
<feature type="signal peptide" evidence="1">
    <location>
        <begin position="1"/>
        <end position="27"/>
    </location>
</feature>
<keyword evidence="3" id="KW-1185">Reference proteome</keyword>
<comment type="caution">
    <text evidence="2">The sequence shown here is derived from an EMBL/GenBank/DDBJ whole genome shotgun (WGS) entry which is preliminary data.</text>
</comment>
<organism evidence="2 3">
    <name type="scientific">Streptomyces daqingensis</name>
    <dbReference type="NCBI Taxonomy" id="1472640"/>
    <lineage>
        <taxon>Bacteria</taxon>
        <taxon>Bacillati</taxon>
        <taxon>Actinomycetota</taxon>
        <taxon>Actinomycetes</taxon>
        <taxon>Kitasatosporales</taxon>
        <taxon>Streptomycetaceae</taxon>
        <taxon>Streptomyces</taxon>
    </lineage>
</organism>
<feature type="chain" id="PRO_5045826551" description="Ricin B lectin domain-containing protein" evidence="1">
    <location>
        <begin position="28"/>
        <end position="196"/>
    </location>
</feature>
<dbReference type="SUPFAM" id="SSF50370">
    <property type="entry name" value="Ricin B-like lectins"/>
    <property type="match status" value="1"/>
</dbReference>
<evidence type="ECO:0000313" key="2">
    <source>
        <dbReference type="EMBL" id="GGO48562.1"/>
    </source>
</evidence>
<dbReference type="Proteomes" id="UP000631535">
    <property type="component" value="Unassembled WGS sequence"/>
</dbReference>
<reference evidence="3" key="1">
    <citation type="journal article" date="2019" name="Int. J. Syst. Evol. Microbiol.">
        <title>The Global Catalogue of Microorganisms (GCM) 10K type strain sequencing project: providing services to taxonomists for standard genome sequencing and annotation.</title>
        <authorList>
            <consortium name="The Broad Institute Genomics Platform"/>
            <consortium name="The Broad Institute Genome Sequencing Center for Infectious Disease"/>
            <person name="Wu L."/>
            <person name="Ma J."/>
        </authorList>
    </citation>
    <scope>NUCLEOTIDE SEQUENCE [LARGE SCALE GENOMIC DNA]</scope>
    <source>
        <strain evidence="3">CGMCC 4.7178</strain>
    </source>
</reference>
<keyword evidence="1" id="KW-0732">Signal</keyword>
<sequence>MRRIKSAVLTAVFATVPLAAVQTPASAAPGTFPVDENVVISNAVSGNYLSTDGQNENPNQDVEVWDRDPMAHDGSGAVWRIKRTSGGHYRIQTAPVRKAVPVCLSANENRPTSGNARVRTCNSQDSSQDWRIVAKPQAYDAPPTGEFRIVPADHRHHSLAPVDARTNPRVHLKRNWDRQHPPALAYWHIDGRTASS</sequence>